<dbReference type="SMART" id="SM00421">
    <property type="entry name" value="HTH_LUXR"/>
    <property type="match status" value="1"/>
</dbReference>
<feature type="region of interest" description="Disordered" evidence="1">
    <location>
        <begin position="1"/>
        <end position="28"/>
    </location>
</feature>
<dbReference type="GO" id="GO:0003677">
    <property type="term" value="F:DNA binding"/>
    <property type="evidence" value="ECO:0007669"/>
    <property type="project" value="UniProtKB-KW"/>
</dbReference>
<keyword evidence="4" id="KW-1185">Reference proteome</keyword>
<dbReference type="SUPFAM" id="SSF46894">
    <property type="entry name" value="C-terminal effector domain of the bipartite response regulators"/>
    <property type="match status" value="1"/>
</dbReference>
<dbReference type="InterPro" id="IPR036388">
    <property type="entry name" value="WH-like_DNA-bd_sf"/>
</dbReference>
<gene>
    <name evidence="3" type="ORF">HNR15_002937</name>
</gene>
<evidence type="ECO:0000313" key="4">
    <source>
        <dbReference type="Proteomes" id="UP000571817"/>
    </source>
</evidence>
<reference evidence="3 4" key="1">
    <citation type="submission" date="2020-07" db="EMBL/GenBank/DDBJ databases">
        <title>Sequencing the genomes of 1000 actinobacteria strains.</title>
        <authorList>
            <person name="Klenk H.-P."/>
        </authorList>
    </citation>
    <scope>NUCLEOTIDE SEQUENCE [LARGE SCALE GENOMIC DNA]</scope>
    <source>
        <strain evidence="3 4">DSM 29531</strain>
    </source>
</reference>
<feature type="domain" description="HTH luxR-type" evidence="2">
    <location>
        <begin position="289"/>
        <end position="345"/>
    </location>
</feature>
<dbReference type="AlphaFoldDB" id="A0A853DLV2"/>
<dbReference type="Gene3D" id="1.10.10.10">
    <property type="entry name" value="Winged helix-like DNA-binding domain superfamily/Winged helix DNA-binding domain"/>
    <property type="match status" value="1"/>
</dbReference>
<protein>
    <submittedName>
        <fullName evidence="3">DNA-binding CsgD family transcriptional regulator</fullName>
    </submittedName>
</protein>
<keyword evidence="3" id="KW-0238">DNA-binding</keyword>
<organism evidence="3 4">
    <name type="scientific">Allobranchiibius huperziae</name>
    <dbReference type="NCBI Taxonomy" id="1874116"/>
    <lineage>
        <taxon>Bacteria</taxon>
        <taxon>Bacillati</taxon>
        <taxon>Actinomycetota</taxon>
        <taxon>Actinomycetes</taxon>
        <taxon>Micrococcales</taxon>
        <taxon>Dermacoccaceae</taxon>
        <taxon>Allobranchiibius</taxon>
    </lineage>
</organism>
<accession>A0A853DLV2</accession>
<dbReference type="InterPro" id="IPR000792">
    <property type="entry name" value="Tscrpt_reg_LuxR_C"/>
</dbReference>
<evidence type="ECO:0000256" key="1">
    <source>
        <dbReference type="SAM" id="MobiDB-lite"/>
    </source>
</evidence>
<dbReference type="PROSITE" id="PS50043">
    <property type="entry name" value="HTH_LUXR_2"/>
    <property type="match status" value="1"/>
</dbReference>
<proteinExistence type="predicted"/>
<evidence type="ECO:0000259" key="2">
    <source>
        <dbReference type="PROSITE" id="PS50043"/>
    </source>
</evidence>
<dbReference type="RefSeq" id="WP_179483059.1">
    <property type="nucleotide sequence ID" value="NZ_JACCFW010000001.1"/>
</dbReference>
<dbReference type="GO" id="GO:0006355">
    <property type="term" value="P:regulation of DNA-templated transcription"/>
    <property type="evidence" value="ECO:0007669"/>
    <property type="project" value="InterPro"/>
</dbReference>
<dbReference type="InterPro" id="IPR016032">
    <property type="entry name" value="Sig_transdc_resp-reg_C-effctor"/>
</dbReference>
<dbReference type="EMBL" id="JACCFW010000001">
    <property type="protein sequence ID" value="NYJ75974.1"/>
    <property type="molecule type" value="Genomic_DNA"/>
</dbReference>
<dbReference type="PRINTS" id="PR00038">
    <property type="entry name" value="HTHLUXR"/>
</dbReference>
<dbReference type="Pfam" id="PF00196">
    <property type="entry name" value="GerE"/>
    <property type="match status" value="1"/>
</dbReference>
<dbReference type="Proteomes" id="UP000571817">
    <property type="component" value="Unassembled WGS sequence"/>
</dbReference>
<name>A0A853DLV2_9MICO</name>
<evidence type="ECO:0000313" key="3">
    <source>
        <dbReference type="EMBL" id="NYJ75974.1"/>
    </source>
</evidence>
<sequence>MAPEEESDRSDFRTGAPTRDGGPEDPLGDADLTDIYLAALAHPLLRREDLLAGGFNEADINDTLPLLEARGMIQRLDRSSWRVLPPDVVLPAFAARLEDRARSVRSSAAAMTRVFQQHQERPQDRDPFEGVQIVTSFAGINQALTRLIGTARRDVMMVYADSPIARMLLDQPMAAHQRDLVNSSGAPVHVQANYSDTLLDHPNFPEMLRLRAAKGDEQRVTPGMRLTTLVNDVGFAMVDLEDDQGQPHGLVVTDSAFSTAIAEVCRWGWQIGVPWRMGADGTNTMGAADQERAILQMMAAGASDAAIARHLKLSQRTVERRVRALMDRLNATTRFQAGVLAVRRDLL</sequence>
<comment type="caution">
    <text evidence="3">The sequence shown here is derived from an EMBL/GenBank/DDBJ whole genome shotgun (WGS) entry which is preliminary data.</text>
</comment>